<evidence type="ECO:0000256" key="6">
    <source>
        <dbReference type="ARBA" id="ARBA00022737"/>
    </source>
</evidence>
<feature type="domain" description="Ig-like" evidence="18">
    <location>
        <begin position="226"/>
        <end position="329"/>
    </location>
</feature>
<feature type="compositionally biased region" description="Pro residues" evidence="12">
    <location>
        <begin position="1582"/>
        <end position="1607"/>
    </location>
</feature>
<feature type="compositionally biased region" description="Polar residues" evidence="12">
    <location>
        <begin position="1304"/>
        <end position="1316"/>
    </location>
</feature>
<dbReference type="PROSITE" id="PS50227">
    <property type="entry name" value="G_PROTEIN_RECEP_F2_3"/>
    <property type="match status" value="1"/>
</dbReference>
<dbReference type="SMART" id="SM00409">
    <property type="entry name" value="IG"/>
    <property type="match status" value="1"/>
</dbReference>
<dbReference type="Proteomes" id="UP000694888">
    <property type="component" value="Unplaced"/>
</dbReference>
<keyword evidence="11" id="KW-0393">Immunoglobulin domain</keyword>
<dbReference type="InterPro" id="IPR001611">
    <property type="entry name" value="Leu-rich_rpt"/>
</dbReference>
<dbReference type="GeneID" id="101847129"/>
<organism evidence="19 20">
    <name type="scientific">Aplysia californica</name>
    <name type="common">California sea hare</name>
    <dbReference type="NCBI Taxonomy" id="6500"/>
    <lineage>
        <taxon>Eukaryota</taxon>
        <taxon>Metazoa</taxon>
        <taxon>Spiralia</taxon>
        <taxon>Lophotrochozoa</taxon>
        <taxon>Mollusca</taxon>
        <taxon>Gastropoda</taxon>
        <taxon>Heterobranchia</taxon>
        <taxon>Euthyneura</taxon>
        <taxon>Tectipleura</taxon>
        <taxon>Aplysiida</taxon>
        <taxon>Aplysioidea</taxon>
        <taxon>Aplysiidae</taxon>
        <taxon>Aplysia</taxon>
    </lineage>
</organism>
<dbReference type="InterPro" id="IPR017981">
    <property type="entry name" value="GPCR_2-like_7TM"/>
</dbReference>
<dbReference type="InterPro" id="IPR051963">
    <property type="entry name" value="Adhesion_GPCR_A"/>
</dbReference>
<evidence type="ECO:0000256" key="4">
    <source>
        <dbReference type="ARBA" id="ARBA00022692"/>
    </source>
</evidence>
<feature type="region of interest" description="Disordered" evidence="12">
    <location>
        <begin position="1393"/>
        <end position="1498"/>
    </location>
</feature>
<feature type="compositionally biased region" description="Polar residues" evidence="12">
    <location>
        <begin position="1485"/>
        <end position="1498"/>
    </location>
</feature>
<evidence type="ECO:0000256" key="9">
    <source>
        <dbReference type="ARBA" id="ARBA00023157"/>
    </source>
</evidence>
<evidence type="ECO:0000313" key="19">
    <source>
        <dbReference type="Proteomes" id="UP000694888"/>
    </source>
</evidence>
<feature type="compositionally biased region" description="Basic and acidic residues" evidence="12">
    <location>
        <begin position="1721"/>
        <end position="1732"/>
    </location>
</feature>
<feature type="compositionally biased region" description="Low complexity" evidence="12">
    <location>
        <begin position="1637"/>
        <end position="1646"/>
    </location>
</feature>
<feature type="compositionally biased region" description="Polar residues" evidence="12">
    <location>
        <begin position="598"/>
        <end position="614"/>
    </location>
</feature>
<dbReference type="SUPFAM" id="SSF48726">
    <property type="entry name" value="Immunoglobulin"/>
    <property type="match status" value="1"/>
</dbReference>
<keyword evidence="8 13" id="KW-0472">Membrane</keyword>
<proteinExistence type="inferred from homology"/>
<dbReference type="InterPro" id="IPR000483">
    <property type="entry name" value="Cys-rich_flank_reg_C"/>
</dbReference>
<evidence type="ECO:0000256" key="11">
    <source>
        <dbReference type="ARBA" id="ARBA00023319"/>
    </source>
</evidence>
<feature type="compositionally biased region" description="Polar residues" evidence="12">
    <location>
        <begin position="1397"/>
        <end position="1407"/>
    </location>
</feature>
<keyword evidence="7 13" id="KW-1133">Transmembrane helix</keyword>
<dbReference type="Gene3D" id="2.60.40.10">
    <property type="entry name" value="Immunoglobulins"/>
    <property type="match status" value="1"/>
</dbReference>
<protein>
    <submittedName>
        <fullName evidence="20">Adhesion G protein-coupled receptor A3</fullName>
    </submittedName>
</protein>
<feature type="region of interest" description="Disordered" evidence="12">
    <location>
        <begin position="1522"/>
        <end position="1547"/>
    </location>
</feature>
<evidence type="ECO:0000259" key="17">
    <source>
        <dbReference type="PROSITE" id="PS50261"/>
    </source>
</evidence>
<keyword evidence="5 14" id="KW-0732">Signal</keyword>
<evidence type="ECO:0000256" key="8">
    <source>
        <dbReference type="ARBA" id="ARBA00023136"/>
    </source>
</evidence>
<sequence>MAASDQRRHPLFLLFFVLSVLLSVCNCCIQLPSCNCTMVGSSKRQRGRKIDCSQHPAPFKTLVGKSFPPDTVHLNLAHNALVALRQGSFIHFSSLQKLNLSSNQITIIEPGAFDGLKSLKKLDLSNNLIGTINSSMFSGLPNLEKLFFSNNRISTIPDGTFNYLPSLKRIELQSNYLRCDCHLKWILKWIKTRHVRIPSSTTCALPAKMRNKPLSKLKRRDLHCDHSVQLLTFNIRPSESQLVFKGDKLPFECHASYMPGDMSIAWFRSGHLVTTNKTMGVFVHTSHNLDRTIIIHRLVVESLDTTHAGEWSCVVSTSSGNLTKTVHVEVRMPDVVLQCPTVTNKTSKGMFTWEESMAGLLVSQPCEKAAEAGAMATHKCGVDGHWRDLNVSACSFVRDVTRKLARLAKMDSGAVDIPTLMYDVRKALAAAEKQGEQMDSFDTYFVSRIMATLLPHAAENIKICSLLLNMASNVSALPQHVVDLAQLETRAPLRIVKMVEKMGRTMNTKRVYNRWRQQTRNIVMVILDRGELEKEGMECAAVAHNNGEVAGFTCGPHLMPQNFAVHLSIPRKSRLEAQIDEEEELGKDGSPPVLTSDAPGNNTDVSGNEDNITLYNSTSLGNDSAFILPPESYPSSSVDSPSSSVDSLSSSAISPTDQPSADDSDNPSAPLGIFPPQAINLTSKHFLNFPSLNLSSKDLLQPFARRFGALTATTSAVPPPPSNAYVILFRNGHLFPVIKSDLSDPAFQKGTWAIVTPVIAISLGRPAKNLSEPVVITFDVADIHRPLKAAYFDFKAIDGYGGWKTDGCEIVQQNGSTVTVHVHHLSHFALLQEISFAYRLAAFPMEPVIYVGSGVCMLCLIFVITTLIACFGAIGIPKKVKHAVVNICLSTLLLMTGFVCGINRTDVELPCQISGICIHYLTLCAVFWITITSNIIYKKFIKANRPPEPPPDPIVMPLPPKPILQFYFVGYGVPLIICGITAAVNLNFYAGIQYCFLEWEPSLGAFYAPVALLVAWNLILFLRISCVVRSVPENDSDAANESDNEIHANEIELVPSQPDTTTTTAAHNGHSNNNYSGGYRRRYSHHSNDDEEDSVSTVSLPDQERRPITQLRSLVAILFLFIVMWMCAALAIAKPFHHIIPHQELIFSYIYGLMSALFGIFMITFFCFTRKDSCLTWKRAVGMAPPEVYTPPMEVTETILASPPPPTPAAPQANGSAVKSNSNTNLSVYSQKSSNITKAYNMKNNSNKQSNINLILPNSSEISFGSTQDSYPNFYNPRQNGAAKKFWQKNRQHSKIMNKDVNRDLNSSMTDNNSGGELNHHSLSRGTSSDGNTHLSIEIQIQAKDRHGSKPGTYSGSREIPVHMAHTQNKLGSSCGAISIEHNQMVGLTPEGAATAGVSQSPCNNNEGGPAASELSSLPQQHERSPSAGSLGGGVHPSAFTPVQPRSNVFGQKNKPQEDSGGESGGQPRARGSREGSAAREESVKNQLNGSVNQNWNGELQGQVGEMGQRPVNPGVAWSPFHCNLPPLPSHPPTTYSLNQPPPPYPHQQHYPFDYSSGYPCPAMLPPVNPHLYNLNQQSRSPLPPHSMSPTPFNPSLPPQPPAPSQPAAPSAFNIPPSPYLVQTQSRGLVKSMSPVSSSSHSQAHSARQRRSSGGNGWRPLSGGDSSDSSRPRQKRAHSGGSPGRSVTYAPRSPVLSDSQAYESRYQVPTHNGQPGAKQARSMDSDHHSDPTHRKKHQRSDRQSRNKLTTKQRSLGWEDQFRNRTPKVNYVYVNHMYKDKVMHKLIKQASESDDLAKKAFWLPRSASEYDRLTQKGFCNMAEDTSSSSEDEDSLDNVWIRQSSGSDFRKKETSV</sequence>
<dbReference type="InterPro" id="IPR032675">
    <property type="entry name" value="LRR_dom_sf"/>
</dbReference>
<keyword evidence="4 13" id="KW-0812">Transmembrane</keyword>
<feature type="domain" description="G-protein coupled receptors family 2 profile 1" evidence="16">
    <location>
        <begin position="312"/>
        <end position="398"/>
    </location>
</feature>
<evidence type="ECO:0000256" key="10">
    <source>
        <dbReference type="ARBA" id="ARBA00023170"/>
    </source>
</evidence>
<dbReference type="PROSITE" id="PS50221">
    <property type="entry name" value="GAIN_B"/>
    <property type="match status" value="1"/>
</dbReference>
<feature type="transmembrane region" description="Helical" evidence="13">
    <location>
        <begin position="916"/>
        <end position="937"/>
    </location>
</feature>
<dbReference type="PANTHER" id="PTHR45930">
    <property type="entry name" value="G-PROTEIN COUPLED RECEPTOR 124-LIKE PROTEIN"/>
    <property type="match status" value="1"/>
</dbReference>
<name>A0ABM0JYH0_APLCA</name>
<feature type="domain" description="G-protein coupled receptors family 2 profile 2" evidence="17">
    <location>
        <begin position="845"/>
        <end position="1170"/>
    </location>
</feature>
<dbReference type="InterPro" id="IPR003591">
    <property type="entry name" value="Leu-rich_rpt_typical-subtyp"/>
</dbReference>
<dbReference type="InterPro" id="IPR036179">
    <property type="entry name" value="Ig-like_dom_sf"/>
</dbReference>
<feature type="region of interest" description="Disordered" evidence="12">
    <location>
        <begin position="1290"/>
        <end position="1332"/>
    </location>
</feature>
<dbReference type="PROSITE" id="PS51450">
    <property type="entry name" value="LRR"/>
    <property type="match status" value="3"/>
</dbReference>
<feature type="region of interest" description="Disordered" evidence="12">
    <location>
        <begin position="626"/>
        <end position="674"/>
    </location>
</feature>
<feature type="transmembrane region" description="Helical" evidence="13">
    <location>
        <begin position="848"/>
        <end position="876"/>
    </location>
</feature>
<keyword evidence="3" id="KW-0433">Leucine-rich repeat</keyword>
<feature type="region of interest" description="Disordered" evidence="12">
    <location>
        <begin position="1203"/>
        <end position="1222"/>
    </location>
</feature>
<dbReference type="SMART" id="SM00082">
    <property type="entry name" value="LRRCT"/>
    <property type="match status" value="1"/>
</dbReference>
<dbReference type="Pfam" id="PF26588">
    <property type="entry name" value="GAIN_ADGRA3"/>
    <property type="match status" value="1"/>
</dbReference>
<feature type="region of interest" description="Disordered" evidence="12">
    <location>
        <begin position="582"/>
        <end position="614"/>
    </location>
</feature>
<dbReference type="InterPro" id="IPR046338">
    <property type="entry name" value="GAIN_dom_sf"/>
</dbReference>
<dbReference type="Pfam" id="PF00002">
    <property type="entry name" value="7tm_2"/>
    <property type="match status" value="1"/>
</dbReference>
<feature type="compositionally biased region" description="Polar residues" evidence="12">
    <location>
        <begin position="1696"/>
        <end position="1713"/>
    </location>
</feature>
<dbReference type="Pfam" id="PF01825">
    <property type="entry name" value="GPS"/>
    <property type="match status" value="1"/>
</dbReference>
<dbReference type="InterPro" id="IPR003599">
    <property type="entry name" value="Ig_sub"/>
</dbReference>
<evidence type="ECO:0000256" key="13">
    <source>
        <dbReference type="SAM" id="Phobius"/>
    </source>
</evidence>
<dbReference type="PANTHER" id="PTHR45930:SF4">
    <property type="entry name" value="ADHESION G PROTEIN-COUPLED RECEPTOR A3"/>
    <property type="match status" value="1"/>
</dbReference>
<dbReference type="InterPro" id="IPR013783">
    <property type="entry name" value="Ig-like_fold"/>
</dbReference>
<dbReference type="InterPro" id="IPR001879">
    <property type="entry name" value="GPCR_2_extracellular_dom"/>
</dbReference>
<keyword evidence="6" id="KW-0677">Repeat</keyword>
<feature type="transmembrane region" description="Helical" evidence="13">
    <location>
        <begin position="1114"/>
        <end position="1133"/>
    </location>
</feature>
<comment type="similarity">
    <text evidence="2">Belongs to the G-protein coupled receptor 2 family. Adhesion G-protein coupled receptor (ADGR) subfamily.</text>
</comment>
<evidence type="ECO:0000259" key="15">
    <source>
        <dbReference type="PROSITE" id="PS50221"/>
    </source>
</evidence>
<feature type="transmembrane region" description="Helical" evidence="13">
    <location>
        <begin position="1145"/>
        <end position="1169"/>
    </location>
</feature>
<keyword evidence="9" id="KW-1015">Disulfide bond</keyword>
<feature type="compositionally biased region" description="Low complexity" evidence="12">
    <location>
        <begin position="629"/>
        <end position="655"/>
    </location>
</feature>
<dbReference type="InterPro" id="IPR058808">
    <property type="entry name" value="GAIN_ADGRA2/3"/>
</dbReference>
<feature type="compositionally biased region" description="Low complexity" evidence="12">
    <location>
        <begin position="1065"/>
        <end position="1078"/>
    </location>
</feature>
<evidence type="ECO:0000256" key="12">
    <source>
        <dbReference type="SAM" id="MobiDB-lite"/>
    </source>
</evidence>
<dbReference type="SMART" id="SM00369">
    <property type="entry name" value="LRR_TYP"/>
    <property type="match status" value="4"/>
</dbReference>
<evidence type="ECO:0000256" key="3">
    <source>
        <dbReference type="ARBA" id="ARBA00022614"/>
    </source>
</evidence>
<dbReference type="PROSITE" id="PS50261">
    <property type="entry name" value="G_PROTEIN_RECEP_F2_4"/>
    <property type="match status" value="1"/>
</dbReference>
<evidence type="ECO:0000256" key="1">
    <source>
        <dbReference type="ARBA" id="ARBA00004141"/>
    </source>
</evidence>
<feature type="chain" id="PRO_5045905145" evidence="14">
    <location>
        <begin position="28"/>
        <end position="1854"/>
    </location>
</feature>
<reference evidence="20" key="1">
    <citation type="submission" date="2025-08" db="UniProtKB">
        <authorList>
            <consortium name="RefSeq"/>
        </authorList>
    </citation>
    <scope>IDENTIFICATION</scope>
</reference>
<feature type="transmembrane region" description="Helical" evidence="13">
    <location>
        <begin position="966"/>
        <end position="992"/>
    </location>
</feature>
<dbReference type="SUPFAM" id="SSF52058">
    <property type="entry name" value="L domain-like"/>
    <property type="match status" value="1"/>
</dbReference>
<evidence type="ECO:0000256" key="14">
    <source>
        <dbReference type="SAM" id="SignalP"/>
    </source>
</evidence>
<accession>A0ABM0JYH0</accession>
<feature type="region of interest" description="Disordered" evidence="12">
    <location>
        <begin position="1053"/>
        <end position="1101"/>
    </location>
</feature>
<feature type="domain" description="GAIN-B" evidence="15">
    <location>
        <begin position="690"/>
        <end position="838"/>
    </location>
</feature>
<feature type="signal peptide" evidence="14">
    <location>
        <begin position="1"/>
        <end position="27"/>
    </location>
</feature>
<comment type="subcellular location">
    <subcellularLocation>
        <location evidence="1">Membrane</location>
        <topology evidence="1">Multi-pass membrane protein</topology>
    </subcellularLocation>
</comment>
<keyword evidence="19" id="KW-1185">Reference proteome</keyword>
<evidence type="ECO:0000256" key="7">
    <source>
        <dbReference type="ARBA" id="ARBA00022989"/>
    </source>
</evidence>
<dbReference type="InterPro" id="IPR057244">
    <property type="entry name" value="GAIN_B"/>
</dbReference>
<dbReference type="Gene3D" id="1.20.1070.10">
    <property type="entry name" value="Rhodopsin 7-helix transmembrane proteins"/>
    <property type="match status" value="1"/>
</dbReference>
<dbReference type="PROSITE" id="PS50835">
    <property type="entry name" value="IG_LIKE"/>
    <property type="match status" value="1"/>
</dbReference>
<dbReference type="InterPro" id="IPR000203">
    <property type="entry name" value="GPS"/>
</dbReference>
<gene>
    <name evidence="20" type="primary">LOC101847129</name>
</gene>
<feature type="region of interest" description="Disordered" evidence="12">
    <location>
        <begin position="1572"/>
        <end position="1760"/>
    </location>
</feature>
<feature type="transmembrane region" description="Helical" evidence="13">
    <location>
        <begin position="883"/>
        <end position="904"/>
    </location>
</feature>
<evidence type="ECO:0000259" key="18">
    <source>
        <dbReference type="PROSITE" id="PS50835"/>
    </source>
</evidence>
<dbReference type="RefSeq" id="XP_005104508.2">
    <property type="nucleotide sequence ID" value="XM_005104451.3"/>
</dbReference>
<evidence type="ECO:0000259" key="16">
    <source>
        <dbReference type="PROSITE" id="PS50227"/>
    </source>
</evidence>
<evidence type="ECO:0000256" key="5">
    <source>
        <dbReference type="ARBA" id="ARBA00022729"/>
    </source>
</evidence>
<dbReference type="Gene3D" id="3.80.10.10">
    <property type="entry name" value="Ribonuclease Inhibitor"/>
    <property type="match status" value="2"/>
</dbReference>
<dbReference type="Gene3D" id="2.60.220.50">
    <property type="match status" value="1"/>
</dbReference>
<evidence type="ECO:0000256" key="2">
    <source>
        <dbReference type="ARBA" id="ARBA00007343"/>
    </source>
</evidence>
<dbReference type="InterPro" id="IPR007110">
    <property type="entry name" value="Ig-like_dom"/>
</dbReference>
<keyword evidence="10 20" id="KW-0675">Receptor</keyword>
<dbReference type="Pfam" id="PF13855">
    <property type="entry name" value="LRR_8"/>
    <property type="match status" value="1"/>
</dbReference>
<feature type="transmembrane region" description="Helical" evidence="13">
    <location>
        <begin position="1004"/>
        <end position="1022"/>
    </location>
</feature>
<dbReference type="InterPro" id="IPR000832">
    <property type="entry name" value="GPCR_2_secretin-like"/>
</dbReference>
<feature type="compositionally biased region" description="Basic and acidic residues" evidence="12">
    <location>
        <begin position="1472"/>
        <end position="1484"/>
    </location>
</feature>
<evidence type="ECO:0000313" key="20">
    <source>
        <dbReference type="RefSeq" id="XP_005104508.2"/>
    </source>
</evidence>